<dbReference type="Proteomes" id="UP000295129">
    <property type="component" value="Unassembled WGS sequence"/>
</dbReference>
<dbReference type="AlphaFoldDB" id="A0A4R6DUQ5"/>
<sequence length="83" mass="9712">MSETSSAIQSDRQERRRYLNVRDIFEEACNLVAPFFAPENRWANVTLDHLAYRVVRDHYPDLSFEEVHVLVVAARRVHGGDIR</sequence>
<dbReference type="RefSeq" id="WP_133593030.1">
    <property type="nucleotide sequence ID" value="NZ_SNVV01000013.1"/>
</dbReference>
<accession>A0A4R6DUQ5</accession>
<proteinExistence type="predicted"/>
<organism evidence="1 2">
    <name type="scientific">Azoarcus indigens</name>
    <dbReference type="NCBI Taxonomy" id="29545"/>
    <lineage>
        <taxon>Bacteria</taxon>
        <taxon>Pseudomonadati</taxon>
        <taxon>Pseudomonadota</taxon>
        <taxon>Betaproteobacteria</taxon>
        <taxon>Rhodocyclales</taxon>
        <taxon>Zoogloeaceae</taxon>
        <taxon>Azoarcus</taxon>
    </lineage>
</organism>
<evidence type="ECO:0000313" key="1">
    <source>
        <dbReference type="EMBL" id="TDN48940.1"/>
    </source>
</evidence>
<evidence type="ECO:0000313" key="2">
    <source>
        <dbReference type="Proteomes" id="UP000295129"/>
    </source>
</evidence>
<comment type="caution">
    <text evidence="1">The sequence shown here is derived from an EMBL/GenBank/DDBJ whole genome shotgun (WGS) entry which is preliminary data.</text>
</comment>
<name>A0A4R6DUQ5_9RHOO</name>
<reference evidence="1 2" key="1">
    <citation type="submission" date="2019-03" db="EMBL/GenBank/DDBJ databases">
        <title>Genomic Encyclopedia of Type Strains, Phase IV (KMG-IV): sequencing the most valuable type-strain genomes for metagenomic binning, comparative biology and taxonomic classification.</title>
        <authorList>
            <person name="Goeker M."/>
        </authorList>
    </citation>
    <scope>NUCLEOTIDE SEQUENCE [LARGE SCALE GENOMIC DNA]</scope>
    <source>
        <strain evidence="1 2">DSM 12121</strain>
    </source>
</reference>
<gene>
    <name evidence="1" type="ORF">C7389_11361</name>
</gene>
<dbReference type="OrthoDB" id="8817583at2"/>
<dbReference type="EMBL" id="SNVV01000013">
    <property type="protein sequence ID" value="TDN48940.1"/>
    <property type="molecule type" value="Genomic_DNA"/>
</dbReference>
<protein>
    <submittedName>
        <fullName evidence="1">Uncharacterized protein</fullName>
    </submittedName>
</protein>
<keyword evidence="2" id="KW-1185">Reference proteome</keyword>